<evidence type="ECO:0000256" key="1">
    <source>
        <dbReference type="ARBA" id="ARBA00004141"/>
    </source>
</evidence>
<dbReference type="Gene3D" id="1.20.1070.10">
    <property type="entry name" value="Rhodopsin 7-helix transmembrane proteins"/>
    <property type="match status" value="1"/>
</dbReference>
<keyword evidence="11" id="KW-1185">Reference proteome</keyword>
<evidence type="ECO:0000256" key="6">
    <source>
        <dbReference type="ARBA" id="ARBA00023170"/>
    </source>
</evidence>
<dbReference type="Proteomes" id="UP001374579">
    <property type="component" value="Unassembled WGS sequence"/>
</dbReference>
<dbReference type="AlphaFoldDB" id="A0AAN9BPL3"/>
<keyword evidence="4" id="KW-0297">G-protein coupled receptor</keyword>
<comment type="subcellular location">
    <subcellularLocation>
        <location evidence="1">Membrane</location>
        <topology evidence="1">Multi-pass membrane protein</topology>
    </subcellularLocation>
</comment>
<dbReference type="PROSITE" id="PS50262">
    <property type="entry name" value="G_PROTEIN_RECEP_F1_2"/>
    <property type="match status" value="1"/>
</dbReference>
<feature type="transmembrane region" description="Helical" evidence="8">
    <location>
        <begin position="78"/>
        <end position="105"/>
    </location>
</feature>
<dbReference type="InterPro" id="IPR017452">
    <property type="entry name" value="GPCR_Rhodpsn_7TM"/>
</dbReference>
<dbReference type="InterPro" id="IPR000276">
    <property type="entry name" value="GPCR_Rhodpsn"/>
</dbReference>
<proteinExistence type="predicted"/>
<keyword evidence="2 8" id="KW-0812">Transmembrane</keyword>
<feature type="domain" description="G-protein coupled receptors family 1 profile" evidence="9">
    <location>
        <begin position="59"/>
        <end position="140"/>
    </location>
</feature>
<dbReference type="Pfam" id="PF00001">
    <property type="entry name" value="7tm_1"/>
    <property type="match status" value="1"/>
</dbReference>
<organism evidence="10 11">
    <name type="scientific">Littorina saxatilis</name>
    <dbReference type="NCBI Taxonomy" id="31220"/>
    <lineage>
        <taxon>Eukaryota</taxon>
        <taxon>Metazoa</taxon>
        <taxon>Spiralia</taxon>
        <taxon>Lophotrochozoa</taxon>
        <taxon>Mollusca</taxon>
        <taxon>Gastropoda</taxon>
        <taxon>Caenogastropoda</taxon>
        <taxon>Littorinimorpha</taxon>
        <taxon>Littorinoidea</taxon>
        <taxon>Littorinidae</taxon>
        <taxon>Littorina</taxon>
    </lineage>
</organism>
<evidence type="ECO:0000313" key="11">
    <source>
        <dbReference type="Proteomes" id="UP001374579"/>
    </source>
</evidence>
<gene>
    <name evidence="10" type="ORF">V1264_013199</name>
</gene>
<protein>
    <recommendedName>
        <fullName evidence="9">G-protein coupled receptors family 1 profile domain-containing protein</fullName>
    </recommendedName>
</protein>
<dbReference type="EMBL" id="JBAMIC010000003">
    <property type="protein sequence ID" value="KAK7109093.1"/>
    <property type="molecule type" value="Genomic_DNA"/>
</dbReference>
<comment type="caution">
    <text evidence="10">The sequence shown here is derived from an EMBL/GenBank/DDBJ whole genome shotgun (WGS) entry which is preliminary data.</text>
</comment>
<evidence type="ECO:0000256" key="2">
    <source>
        <dbReference type="ARBA" id="ARBA00022692"/>
    </source>
</evidence>
<evidence type="ECO:0000256" key="3">
    <source>
        <dbReference type="ARBA" id="ARBA00022989"/>
    </source>
</evidence>
<dbReference type="GO" id="GO:0016020">
    <property type="term" value="C:membrane"/>
    <property type="evidence" value="ECO:0007669"/>
    <property type="project" value="UniProtKB-SubCell"/>
</dbReference>
<accession>A0AAN9BPL3</accession>
<dbReference type="PRINTS" id="PR00237">
    <property type="entry name" value="GPCRRHODOPSN"/>
</dbReference>
<feature type="transmembrane region" description="Helical" evidence="8">
    <location>
        <begin position="40"/>
        <end position="66"/>
    </location>
</feature>
<name>A0AAN9BPL3_9CAEN</name>
<dbReference type="SUPFAM" id="SSF81321">
    <property type="entry name" value="Family A G protein-coupled receptor-like"/>
    <property type="match status" value="1"/>
</dbReference>
<evidence type="ECO:0000313" key="10">
    <source>
        <dbReference type="EMBL" id="KAK7109093.1"/>
    </source>
</evidence>
<feature type="transmembrane region" description="Helical" evidence="8">
    <location>
        <begin position="111"/>
        <end position="138"/>
    </location>
</feature>
<evidence type="ECO:0000256" key="5">
    <source>
        <dbReference type="ARBA" id="ARBA00023136"/>
    </source>
</evidence>
<keyword evidence="6" id="KW-0675">Receptor</keyword>
<sequence length="140" mass="15953">MTSDESEQNYLHHVLSWLETANKSGRLSFTEPFVRPSLNYVYPLFVLLFATVGVIGVAGNAAMVFVITRRRLFHDQTFFLMGNLALSNIIKCIFAMPITVANLLIQNWLFGSFICFFLPMLQTFPVYASFLTFLVIAIDR</sequence>
<reference evidence="10 11" key="1">
    <citation type="submission" date="2024-02" db="EMBL/GenBank/DDBJ databases">
        <title>Chromosome-scale genome assembly of the rough periwinkle Littorina saxatilis.</title>
        <authorList>
            <person name="De Jode A."/>
            <person name="Faria R."/>
            <person name="Formenti G."/>
            <person name="Sims Y."/>
            <person name="Smith T.P."/>
            <person name="Tracey A."/>
            <person name="Wood J.M.D."/>
            <person name="Zagrodzka Z.B."/>
            <person name="Johannesson K."/>
            <person name="Butlin R.K."/>
            <person name="Leder E.H."/>
        </authorList>
    </citation>
    <scope>NUCLEOTIDE SEQUENCE [LARGE SCALE GENOMIC DNA]</scope>
    <source>
        <strain evidence="10">Snail1</strain>
        <tissue evidence="10">Muscle</tissue>
    </source>
</reference>
<keyword evidence="7" id="KW-0807">Transducer</keyword>
<dbReference type="PANTHER" id="PTHR24235">
    <property type="entry name" value="NEUROPEPTIDE Y RECEPTOR"/>
    <property type="match status" value="1"/>
</dbReference>
<evidence type="ECO:0000256" key="7">
    <source>
        <dbReference type="ARBA" id="ARBA00023224"/>
    </source>
</evidence>
<dbReference type="GO" id="GO:0004930">
    <property type="term" value="F:G protein-coupled receptor activity"/>
    <property type="evidence" value="ECO:0007669"/>
    <property type="project" value="UniProtKB-KW"/>
</dbReference>
<dbReference type="PANTHER" id="PTHR24235:SF29">
    <property type="entry name" value="GH23382P"/>
    <property type="match status" value="1"/>
</dbReference>
<keyword evidence="3 8" id="KW-1133">Transmembrane helix</keyword>
<evidence type="ECO:0000256" key="4">
    <source>
        <dbReference type="ARBA" id="ARBA00023040"/>
    </source>
</evidence>
<evidence type="ECO:0000256" key="8">
    <source>
        <dbReference type="SAM" id="Phobius"/>
    </source>
</evidence>
<evidence type="ECO:0000259" key="9">
    <source>
        <dbReference type="PROSITE" id="PS50262"/>
    </source>
</evidence>
<keyword evidence="5 8" id="KW-0472">Membrane</keyword>